<dbReference type="InterPro" id="IPR024079">
    <property type="entry name" value="MetalloPept_cat_dom_sf"/>
</dbReference>
<keyword evidence="6 7" id="KW-0482">Metalloprotease</keyword>
<reference evidence="9 10" key="1">
    <citation type="submission" date="2012-06" db="EMBL/GenBank/DDBJ databases">
        <title>The Genome Sequence of Aeromonas hydrophila SSU.</title>
        <authorList>
            <consortium name="The Broad Institute Genome Sequencing Platform"/>
            <person name="Earl A."/>
            <person name="Ward D."/>
            <person name="Feldgarden M."/>
            <person name="Gevers D."/>
            <person name="Chopra A."/>
            <person name="Walker B."/>
            <person name="Young S.K."/>
            <person name="Zeng Q."/>
            <person name="Gargeya S."/>
            <person name="Fitzgerald M."/>
            <person name="Haas B."/>
            <person name="Abouelleil A."/>
            <person name="Alvarado L."/>
            <person name="Arachchi H.M."/>
            <person name="Berlin A.M."/>
            <person name="Chapman S.B."/>
            <person name="Goldberg J."/>
            <person name="Griggs A."/>
            <person name="Gujja S."/>
            <person name="Hansen M."/>
            <person name="Howarth C."/>
            <person name="Imamovic A."/>
            <person name="Larimer J."/>
            <person name="McCowan C."/>
            <person name="Montmayeur A."/>
            <person name="Murphy C."/>
            <person name="Neiman D."/>
            <person name="Pearson M."/>
            <person name="Priest M."/>
            <person name="Roberts A."/>
            <person name="Saif S."/>
            <person name="Shea T."/>
            <person name="Sisk P."/>
            <person name="Sykes S."/>
            <person name="Wortman J."/>
            <person name="Nusbaum C."/>
            <person name="Birren B."/>
        </authorList>
    </citation>
    <scope>NUCLEOTIDE SEQUENCE [LARGE SCALE GENOMIC DNA]</scope>
    <source>
        <strain evidence="9 10">SSU</strain>
    </source>
</reference>
<keyword evidence="5 7" id="KW-0862">Zinc</keyword>
<evidence type="ECO:0000313" key="9">
    <source>
        <dbReference type="EMBL" id="EKB25825.1"/>
    </source>
</evidence>
<dbReference type="EMBL" id="AGWR01000040">
    <property type="protein sequence ID" value="EKB25825.1"/>
    <property type="molecule type" value="Genomic_DNA"/>
</dbReference>
<keyword evidence="2 7" id="KW-0645">Protease</keyword>
<keyword evidence="3 7" id="KW-0479">Metal-binding</keyword>
<gene>
    <name evidence="9" type="ORF">HMPREF1171_04115</name>
</gene>
<evidence type="ECO:0000313" key="10">
    <source>
        <dbReference type="Proteomes" id="UP000005149"/>
    </source>
</evidence>
<comment type="similarity">
    <text evidence="1 7">Belongs to the peptidase M3 family.</text>
</comment>
<dbReference type="InterPro" id="IPR024077">
    <property type="entry name" value="Neurolysin/TOP_dom2"/>
</dbReference>
<dbReference type="Gene3D" id="3.40.390.10">
    <property type="entry name" value="Collagenase (Catalytic Domain)"/>
    <property type="match status" value="1"/>
</dbReference>
<organism evidence="9 10">
    <name type="scientific">Aeromonas dhakensis</name>
    <dbReference type="NCBI Taxonomy" id="196024"/>
    <lineage>
        <taxon>Bacteria</taxon>
        <taxon>Pseudomonadati</taxon>
        <taxon>Pseudomonadota</taxon>
        <taxon>Gammaproteobacteria</taxon>
        <taxon>Aeromonadales</taxon>
        <taxon>Aeromonadaceae</taxon>
        <taxon>Aeromonas</taxon>
    </lineage>
</organism>
<dbReference type="SUPFAM" id="SSF55486">
    <property type="entry name" value="Metalloproteases ('zincins'), catalytic domain"/>
    <property type="match status" value="1"/>
</dbReference>
<proteinExistence type="inferred from homology"/>
<dbReference type="PATRIC" id="fig|1073377.4.peg.4177"/>
<dbReference type="PANTHER" id="PTHR11804">
    <property type="entry name" value="PROTEASE M3 THIMET OLIGOPEPTIDASE-RELATED"/>
    <property type="match status" value="1"/>
</dbReference>
<comment type="cofactor">
    <cofactor evidence="7">
        <name>Zn(2+)</name>
        <dbReference type="ChEBI" id="CHEBI:29105"/>
    </cofactor>
    <text evidence="7">Binds 1 zinc ion.</text>
</comment>
<dbReference type="GO" id="GO:0006508">
    <property type="term" value="P:proteolysis"/>
    <property type="evidence" value="ECO:0007669"/>
    <property type="project" value="UniProtKB-KW"/>
</dbReference>
<evidence type="ECO:0000256" key="5">
    <source>
        <dbReference type="ARBA" id="ARBA00022833"/>
    </source>
</evidence>
<evidence type="ECO:0000256" key="6">
    <source>
        <dbReference type="ARBA" id="ARBA00023049"/>
    </source>
</evidence>
<dbReference type="HOGENOM" id="CLU_031103_0_0_6"/>
<dbReference type="Proteomes" id="UP000005149">
    <property type="component" value="Unassembled WGS sequence"/>
</dbReference>
<dbReference type="PANTHER" id="PTHR11804:SF84">
    <property type="entry name" value="SACCHAROLYSIN"/>
    <property type="match status" value="1"/>
</dbReference>
<dbReference type="InterPro" id="IPR045090">
    <property type="entry name" value="Pept_M3A_M3B"/>
</dbReference>
<evidence type="ECO:0000256" key="7">
    <source>
        <dbReference type="RuleBase" id="RU003435"/>
    </source>
</evidence>
<dbReference type="Gene3D" id="1.10.1370.10">
    <property type="entry name" value="Neurolysin, domain 3"/>
    <property type="match status" value="2"/>
</dbReference>
<feature type="domain" description="Peptidase M3A/M3B catalytic" evidence="8">
    <location>
        <begin position="147"/>
        <end position="539"/>
    </location>
</feature>
<dbReference type="GO" id="GO:0046872">
    <property type="term" value="F:metal ion binding"/>
    <property type="evidence" value="ECO:0007669"/>
    <property type="project" value="UniProtKB-UniRule"/>
</dbReference>
<evidence type="ECO:0000259" key="8">
    <source>
        <dbReference type="Pfam" id="PF01432"/>
    </source>
</evidence>
<name>K1J2P1_9GAMM</name>
<evidence type="ECO:0000256" key="1">
    <source>
        <dbReference type="ARBA" id="ARBA00006040"/>
    </source>
</evidence>
<keyword evidence="10" id="KW-1185">Reference proteome</keyword>
<dbReference type="Pfam" id="PF01432">
    <property type="entry name" value="Peptidase_M3"/>
    <property type="match status" value="1"/>
</dbReference>
<evidence type="ECO:0000256" key="2">
    <source>
        <dbReference type="ARBA" id="ARBA00022670"/>
    </source>
</evidence>
<sequence length="624" mass="69448">MLPHNKREFMSSIARNYLNQLNADYLQVHRRKEDLFWSTYMGTSDDQAGFTAAEQAYKAFCADPARLPVLREMHAMAEETELKRGLAGWIAFFECNVIEAPDAAALMDELVAAEAALFARRRELKLTLLDEQGREVAGSLPAASTALAASSNEAVRQSALAMFHTLENWVVDNGYLAIVALRNRFARAMGYRDYFDYKVHKNEQMSPAQLFAILDDFIAGTEQRLHQSLAELKAAKGEAALLPHNLRYSVSGDVTRQLDPYVPFSRALQDWVESFRRLGIQYRGASLTLDLLTREGKYENGFCHGPVPSFWQEGEWVPAVVNFTSLANPAQVGSGWSGLNTLFHEGGHAAHFANVTGNAPCFSQEFPPTSMAYAETQSMFCDSLLDDADWLKRYARNAAGEPIPDALIKAMIEARQPFRAFNERQIALVAYFERDLYAMDEAERTPAAVLALARRWEHQILGVESPRPLLAIPHLLNQESACAYHGYLLALMAVEQTRAYFLKRDGYLTDNPRIGPDLAAHYWGPGNGMTHDETLRSLTGKGFSAGPLAAVCNQSVAEAWQQAEACMAAARQRPPAGEGAPLDARIRVVHGDQLIADNSDSEEAMLAGFERWIRHHYQEAATSH</sequence>
<dbReference type="InterPro" id="IPR001567">
    <property type="entry name" value="Pept_M3A_M3B_dom"/>
</dbReference>
<dbReference type="AlphaFoldDB" id="K1J2P1"/>
<evidence type="ECO:0000256" key="3">
    <source>
        <dbReference type="ARBA" id="ARBA00022723"/>
    </source>
</evidence>
<dbReference type="GO" id="GO:0006518">
    <property type="term" value="P:peptide metabolic process"/>
    <property type="evidence" value="ECO:0007669"/>
    <property type="project" value="TreeGrafter"/>
</dbReference>
<dbReference type="GO" id="GO:0004222">
    <property type="term" value="F:metalloendopeptidase activity"/>
    <property type="evidence" value="ECO:0007669"/>
    <property type="project" value="InterPro"/>
</dbReference>
<protein>
    <recommendedName>
        <fullName evidence="8">Peptidase M3A/M3B catalytic domain-containing protein</fullName>
    </recommendedName>
</protein>
<evidence type="ECO:0000256" key="4">
    <source>
        <dbReference type="ARBA" id="ARBA00022801"/>
    </source>
</evidence>
<accession>K1J2P1</accession>
<keyword evidence="4 7" id="KW-0378">Hydrolase</keyword>
<comment type="caution">
    <text evidence="9">The sequence shown here is derived from an EMBL/GenBank/DDBJ whole genome shotgun (WGS) entry which is preliminary data.</text>
</comment>